<comment type="caution">
    <text evidence="2">The sequence shown here is derived from an EMBL/GenBank/DDBJ whole genome shotgun (WGS) entry which is preliminary data.</text>
</comment>
<feature type="region of interest" description="Disordered" evidence="1">
    <location>
        <begin position="71"/>
        <end position="121"/>
    </location>
</feature>
<keyword evidence="3" id="KW-1185">Reference proteome</keyword>
<accession>A0AAN9F8E6</accession>
<proteinExistence type="predicted"/>
<protein>
    <submittedName>
        <fullName evidence="2">Uncharacterized protein</fullName>
    </submittedName>
</protein>
<dbReference type="EMBL" id="JAYKXN010000007">
    <property type="protein sequence ID" value="KAK7270694.1"/>
    <property type="molecule type" value="Genomic_DNA"/>
</dbReference>
<evidence type="ECO:0000313" key="2">
    <source>
        <dbReference type="EMBL" id="KAK7270694.1"/>
    </source>
</evidence>
<gene>
    <name evidence="2" type="ORF">RJT34_26037</name>
</gene>
<sequence length="121" mass="12901">MLVLHYTPEVVGPFCHRFLIILSPSFVSHTLRSLVDPHTATRFFSWASTQPRYSHSLDCHVSLITLLLSSPPPTPTPPPSITPSPVTAQPASPSPSLPPIPSSRPSPPTPESANFSGCGAP</sequence>
<feature type="compositionally biased region" description="Pro residues" evidence="1">
    <location>
        <begin position="71"/>
        <end position="82"/>
    </location>
</feature>
<feature type="compositionally biased region" description="Pro residues" evidence="1">
    <location>
        <begin position="92"/>
        <end position="110"/>
    </location>
</feature>
<organism evidence="2 3">
    <name type="scientific">Clitoria ternatea</name>
    <name type="common">Butterfly pea</name>
    <dbReference type="NCBI Taxonomy" id="43366"/>
    <lineage>
        <taxon>Eukaryota</taxon>
        <taxon>Viridiplantae</taxon>
        <taxon>Streptophyta</taxon>
        <taxon>Embryophyta</taxon>
        <taxon>Tracheophyta</taxon>
        <taxon>Spermatophyta</taxon>
        <taxon>Magnoliopsida</taxon>
        <taxon>eudicotyledons</taxon>
        <taxon>Gunneridae</taxon>
        <taxon>Pentapetalae</taxon>
        <taxon>rosids</taxon>
        <taxon>fabids</taxon>
        <taxon>Fabales</taxon>
        <taxon>Fabaceae</taxon>
        <taxon>Papilionoideae</taxon>
        <taxon>50 kb inversion clade</taxon>
        <taxon>NPAAA clade</taxon>
        <taxon>indigoferoid/millettioid clade</taxon>
        <taxon>Phaseoleae</taxon>
        <taxon>Clitoria</taxon>
    </lineage>
</organism>
<dbReference type="AlphaFoldDB" id="A0AAN9F8E6"/>
<evidence type="ECO:0000313" key="3">
    <source>
        <dbReference type="Proteomes" id="UP001359559"/>
    </source>
</evidence>
<name>A0AAN9F8E6_CLITE</name>
<evidence type="ECO:0000256" key="1">
    <source>
        <dbReference type="SAM" id="MobiDB-lite"/>
    </source>
</evidence>
<dbReference type="Proteomes" id="UP001359559">
    <property type="component" value="Unassembled WGS sequence"/>
</dbReference>
<reference evidence="2 3" key="1">
    <citation type="submission" date="2024-01" db="EMBL/GenBank/DDBJ databases">
        <title>The genomes of 5 underutilized Papilionoideae crops provide insights into root nodulation and disease resistance.</title>
        <authorList>
            <person name="Yuan L."/>
        </authorList>
    </citation>
    <scope>NUCLEOTIDE SEQUENCE [LARGE SCALE GENOMIC DNA]</scope>
    <source>
        <strain evidence="2">LY-2023</strain>
        <tissue evidence="2">Leaf</tissue>
    </source>
</reference>